<dbReference type="EMBL" id="JAPNTZ010000003">
    <property type="protein sequence ID" value="MCY1138139.1"/>
    <property type="molecule type" value="Genomic_DNA"/>
</dbReference>
<dbReference type="NCBIfam" id="TIGR00377">
    <property type="entry name" value="ant_ant_sig"/>
    <property type="match status" value="1"/>
</dbReference>
<dbReference type="InterPro" id="IPR002645">
    <property type="entry name" value="STAS_dom"/>
</dbReference>
<dbReference type="Proteomes" id="UP001151002">
    <property type="component" value="Unassembled WGS sequence"/>
</dbReference>
<evidence type="ECO:0000256" key="2">
    <source>
        <dbReference type="RuleBase" id="RU003749"/>
    </source>
</evidence>
<evidence type="ECO:0000313" key="5">
    <source>
        <dbReference type="Proteomes" id="UP001151002"/>
    </source>
</evidence>
<organism evidence="4 5">
    <name type="scientific">Paractinoplanes pyxinae</name>
    <dbReference type="NCBI Taxonomy" id="2997416"/>
    <lineage>
        <taxon>Bacteria</taxon>
        <taxon>Bacillati</taxon>
        <taxon>Actinomycetota</taxon>
        <taxon>Actinomycetes</taxon>
        <taxon>Micromonosporales</taxon>
        <taxon>Micromonosporaceae</taxon>
        <taxon>Paractinoplanes</taxon>
    </lineage>
</organism>
<sequence>MTGQLTVTVGKSDGRVTVLTLSGELDRDETHLLEEAGEAALASGIQLLVLDLRSVTFCDSSGLRTFVHLHRLATARGACLRLAELHPPVSTVVEVVNLDRMLSLHPTVADALIL</sequence>
<dbReference type="InterPro" id="IPR003658">
    <property type="entry name" value="Anti-sigma_ant"/>
</dbReference>
<accession>A0ABT4AV76</accession>
<evidence type="ECO:0000313" key="4">
    <source>
        <dbReference type="EMBL" id="MCY1138139.1"/>
    </source>
</evidence>
<evidence type="ECO:0000259" key="3">
    <source>
        <dbReference type="PROSITE" id="PS50801"/>
    </source>
</evidence>
<dbReference type="RefSeq" id="WP_267562115.1">
    <property type="nucleotide sequence ID" value="NZ_JAPNTZ010000003.1"/>
</dbReference>
<dbReference type="Gene3D" id="3.30.750.24">
    <property type="entry name" value="STAS domain"/>
    <property type="match status" value="1"/>
</dbReference>
<dbReference type="PANTHER" id="PTHR33495">
    <property type="entry name" value="ANTI-SIGMA FACTOR ANTAGONIST TM_1081-RELATED-RELATED"/>
    <property type="match status" value="1"/>
</dbReference>
<dbReference type="SUPFAM" id="SSF52091">
    <property type="entry name" value="SpoIIaa-like"/>
    <property type="match status" value="1"/>
</dbReference>
<gene>
    <name evidence="4" type="ORF">OWR29_09035</name>
</gene>
<dbReference type="InterPro" id="IPR036513">
    <property type="entry name" value="STAS_dom_sf"/>
</dbReference>
<reference evidence="4" key="1">
    <citation type="submission" date="2022-11" db="EMBL/GenBank/DDBJ databases">
        <authorList>
            <person name="Somphong A."/>
            <person name="Phongsopitanun W."/>
        </authorList>
    </citation>
    <scope>NUCLEOTIDE SEQUENCE</scope>
    <source>
        <strain evidence="4">Pm04-4</strain>
    </source>
</reference>
<feature type="domain" description="STAS" evidence="3">
    <location>
        <begin position="16"/>
        <end position="114"/>
    </location>
</feature>
<keyword evidence="5" id="KW-1185">Reference proteome</keyword>
<protein>
    <recommendedName>
        <fullName evidence="2">Anti-sigma factor antagonist</fullName>
    </recommendedName>
</protein>
<dbReference type="Pfam" id="PF01740">
    <property type="entry name" value="STAS"/>
    <property type="match status" value="1"/>
</dbReference>
<proteinExistence type="inferred from homology"/>
<dbReference type="PANTHER" id="PTHR33495:SF2">
    <property type="entry name" value="ANTI-SIGMA FACTOR ANTAGONIST TM_1081-RELATED"/>
    <property type="match status" value="1"/>
</dbReference>
<evidence type="ECO:0000256" key="1">
    <source>
        <dbReference type="ARBA" id="ARBA00009013"/>
    </source>
</evidence>
<comment type="similarity">
    <text evidence="1 2">Belongs to the anti-sigma-factor antagonist family.</text>
</comment>
<comment type="caution">
    <text evidence="4">The sequence shown here is derived from an EMBL/GenBank/DDBJ whole genome shotgun (WGS) entry which is preliminary data.</text>
</comment>
<name>A0ABT4AV76_9ACTN</name>
<dbReference type="PROSITE" id="PS50801">
    <property type="entry name" value="STAS"/>
    <property type="match status" value="1"/>
</dbReference>
<dbReference type="CDD" id="cd07043">
    <property type="entry name" value="STAS_anti-anti-sigma_factors"/>
    <property type="match status" value="1"/>
</dbReference>